<dbReference type="CDD" id="cd07574">
    <property type="entry name" value="nitrilase_Rim1_like"/>
    <property type="match status" value="1"/>
</dbReference>
<evidence type="ECO:0000256" key="1">
    <source>
        <dbReference type="SAM" id="MobiDB-lite"/>
    </source>
</evidence>
<sequence>MALPLCRRPGLRGALPRRLCRGPGGRRGRRLRRRDAGRHGQLPAHDILARDGAGGLPRPRPRPGAVLLLRRERAAAAVSRPRRRGRLLRGAGGACAVARPARRRLLRRGAEPERPAPARGHRAARCLLAAARLRPPPRPLLRLPLAGDRGRSGDAARPLLLAEGPAVTALRLGALAWPVGRPAGLGDFAARLDHWLGQAAGQADLALLPEYACVELGPALAGRVADEAAELRAMVAAAPEVLAAMRAAAMRHGLWLQPGSLPMREGDRVVNRAPLIAPDGRLAFQEKRFMTRFEAERWGVSAGAPPQVFETPWGLIGLSVCYDSEFPQHVRAQVEAGAWLVLVPTCTDTLHGFNRVRLAAQARALENQCFVAVAPTVGTASWSAALDENRGQAMICGPVDRGFPEDGVLAAGAPDAPGWTFCTLDPARIEAVRREGAVLNHRDWPRAPLPRPGVAVYA</sequence>
<evidence type="ECO:0000313" key="3">
    <source>
        <dbReference type="EMBL" id="TCZ66631.1"/>
    </source>
</evidence>
<name>A0A4R4DVR9_9PROT</name>
<dbReference type="EMBL" id="SKBM01000001">
    <property type="protein sequence ID" value="TCZ66631.1"/>
    <property type="molecule type" value="Genomic_DNA"/>
</dbReference>
<dbReference type="Pfam" id="PF00795">
    <property type="entry name" value="CN_hydrolase"/>
    <property type="match status" value="1"/>
</dbReference>
<dbReference type="InterPro" id="IPR036526">
    <property type="entry name" value="C-N_Hydrolase_sf"/>
</dbReference>
<proteinExistence type="predicted"/>
<evidence type="ECO:0000313" key="4">
    <source>
        <dbReference type="Proteomes" id="UP000295023"/>
    </source>
</evidence>
<dbReference type="PANTHER" id="PTHR23088:SF50">
    <property type="entry name" value="HYDROLASE YHCX"/>
    <property type="match status" value="1"/>
</dbReference>
<evidence type="ECO:0000259" key="2">
    <source>
        <dbReference type="PROSITE" id="PS50263"/>
    </source>
</evidence>
<gene>
    <name evidence="3" type="ORF">EXY23_00505</name>
</gene>
<protein>
    <recommendedName>
        <fullName evidence="2">CN hydrolase domain-containing protein</fullName>
    </recommendedName>
</protein>
<dbReference type="AlphaFoldDB" id="A0A4R4DVR9"/>
<feature type="domain" description="CN hydrolase" evidence="2">
    <location>
        <begin position="170"/>
        <end position="426"/>
    </location>
</feature>
<dbReference type="PROSITE" id="PS50263">
    <property type="entry name" value="CN_HYDROLASE"/>
    <property type="match status" value="1"/>
</dbReference>
<feature type="region of interest" description="Disordered" evidence="1">
    <location>
        <begin position="17"/>
        <end position="60"/>
    </location>
</feature>
<accession>A0A4R4DVR9</accession>
<dbReference type="InterPro" id="IPR003010">
    <property type="entry name" value="C-N_Hydrolase"/>
</dbReference>
<keyword evidence="4" id="KW-1185">Reference proteome</keyword>
<reference evidence="3 4" key="1">
    <citation type="submission" date="2019-03" db="EMBL/GenBank/DDBJ databases">
        <title>Paracraurococcus aquatilis NE82 genome sequence.</title>
        <authorList>
            <person name="Zhao Y."/>
            <person name="Du Z."/>
        </authorList>
    </citation>
    <scope>NUCLEOTIDE SEQUENCE [LARGE SCALE GENOMIC DNA]</scope>
    <source>
        <strain evidence="3 4">NE82</strain>
    </source>
</reference>
<comment type="caution">
    <text evidence="3">The sequence shown here is derived from an EMBL/GenBank/DDBJ whole genome shotgun (WGS) entry which is preliminary data.</text>
</comment>
<feature type="compositionally biased region" description="Basic residues" evidence="1">
    <location>
        <begin position="18"/>
        <end position="36"/>
    </location>
</feature>
<dbReference type="PANTHER" id="PTHR23088">
    <property type="entry name" value="NITRILASE-RELATED"/>
    <property type="match status" value="1"/>
</dbReference>
<dbReference type="SUPFAM" id="SSF56317">
    <property type="entry name" value="Carbon-nitrogen hydrolase"/>
    <property type="match status" value="1"/>
</dbReference>
<dbReference type="Proteomes" id="UP000295023">
    <property type="component" value="Unassembled WGS sequence"/>
</dbReference>
<dbReference type="Gene3D" id="3.60.110.10">
    <property type="entry name" value="Carbon-nitrogen hydrolase"/>
    <property type="match status" value="1"/>
</dbReference>
<dbReference type="OrthoDB" id="9811121at2"/>
<organism evidence="3 4">
    <name type="scientific">Roseicella aquatilis</name>
    <dbReference type="NCBI Taxonomy" id="2527868"/>
    <lineage>
        <taxon>Bacteria</taxon>
        <taxon>Pseudomonadati</taxon>
        <taxon>Pseudomonadota</taxon>
        <taxon>Alphaproteobacteria</taxon>
        <taxon>Acetobacterales</taxon>
        <taxon>Roseomonadaceae</taxon>
        <taxon>Roseicella</taxon>
    </lineage>
</organism>